<name>A0A1J5TB51_9ZZZZ</name>
<dbReference type="EMBL" id="MLJW01000003">
    <property type="protein sequence ID" value="OIR18098.1"/>
    <property type="molecule type" value="Genomic_DNA"/>
</dbReference>
<feature type="domain" description="CusB-like beta-barrel" evidence="4">
    <location>
        <begin position="233"/>
        <end position="303"/>
    </location>
</feature>
<evidence type="ECO:0000313" key="5">
    <source>
        <dbReference type="EMBL" id="OIR18098.1"/>
    </source>
</evidence>
<dbReference type="Gene3D" id="2.40.420.20">
    <property type="match status" value="1"/>
</dbReference>
<dbReference type="GO" id="GO:1990281">
    <property type="term" value="C:efflux pump complex"/>
    <property type="evidence" value="ECO:0007669"/>
    <property type="project" value="TreeGrafter"/>
</dbReference>
<dbReference type="Pfam" id="PF25876">
    <property type="entry name" value="HH_MFP_RND"/>
    <property type="match status" value="1"/>
</dbReference>
<keyword evidence="1" id="KW-0812">Transmembrane</keyword>
<keyword evidence="1" id="KW-0472">Membrane</keyword>
<comment type="caution">
    <text evidence="5">The sequence shown here is derived from an EMBL/GenBank/DDBJ whole genome shotgun (WGS) entry which is preliminary data.</text>
</comment>
<organism evidence="5">
    <name type="scientific">mine drainage metagenome</name>
    <dbReference type="NCBI Taxonomy" id="410659"/>
    <lineage>
        <taxon>unclassified sequences</taxon>
        <taxon>metagenomes</taxon>
        <taxon>ecological metagenomes</taxon>
    </lineage>
</organism>
<evidence type="ECO:0000259" key="2">
    <source>
        <dbReference type="Pfam" id="PF25876"/>
    </source>
</evidence>
<sequence>MTTEHTHHVPTSARLRLAGVTLAAVAIIVAAVGIWVRLGHAHDLEQEVEAKHVTVKVVLPELGPAVQTLILPGNVRADLDAPIYARVSGYLKNWYTDIGAQVKKGQLLGEVETPELDQQILRARADVASAESNLEIADITAKRWQNLVVSNSVSRQESDEKTADAKSKRDVLNAAKANLESLLANQSFQRIVAPFDGVVTERNTDIGKLINPGSNNGQALFRVVDNRRLRIYTEVPQYFIYLIKPKMKVQVYFPELPAQGFAATVLSTSNAIRESSRTSTVELLMENKGGKLFSGSYAEVHFDLPSSSKVFRLPVSALLFRKEGLQVAIVGADDRVVLKHIAIARDLGRVVEVNSGIDSADRVIDSPSDSIVQGDVVRIKNAEPVEPKPGAAP</sequence>
<dbReference type="SUPFAM" id="SSF111369">
    <property type="entry name" value="HlyD-like secretion proteins"/>
    <property type="match status" value="1"/>
</dbReference>
<dbReference type="NCBIfam" id="TIGR01730">
    <property type="entry name" value="RND_mfp"/>
    <property type="match status" value="1"/>
</dbReference>
<dbReference type="InterPro" id="IPR058625">
    <property type="entry name" value="MdtA-like_BSH"/>
</dbReference>
<dbReference type="InterPro" id="IPR006143">
    <property type="entry name" value="RND_pump_MFP"/>
</dbReference>
<dbReference type="Gene3D" id="2.40.50.100">
    <property type="match status" value="1"/>
</dbReference>
<dbReference type="PANTHER" id="PTHR30469">
    <property type="entry name" value="MULTIDRUG RESISTANCE PROTEIN MDTA"/>
    <property type="match status" value="1"/>
</dbReference>
<evidence type="ECO:0000259" key="3">
    <source>
        <dbReference type="Pfam" id="PF25917"/>
    </source>
</evidence>
<dbReference type="Pfam" id="PF25954">
    <property type="entry name" value="Beta-barrel_RND_2"/>
    <property type="match status" value="1"/>
</dbReference>
<feature type="domain" description="Multidrug resistance protein MdtA-like barrel-sandwich hybrid" evidence="3">
    <location>
        <begin position="82"/>
        <end position="218"/>
    </location>
</feature>
<dbReference type="GO" id="GO:0015562">
    <property type="term" value="F:efflux transmembrane transporter activity"/>
    <property type="evidence" value="ECO:0007669"/>
    <property type="project" value="TreeGrafter"/>
</dbReference>
<accession>A0A1J5TB51</accession>
<dbReference type="InterPro" id="IPR058624">
    <property type="entry name" value="MdtA-like_HH"/>
</dbReference>
<dbReference type="InterPro" id="IPR058792">
    <property type="entry name" value="Beta-barrel_RND_2"/>
</dbReference>
<dbReference type="Pfam" id="PF25917">
    <property type="entry name" value="BSH_RND"/>
    <property type="match status" value="1"/>
</dbReference>
<evidence type="ECO:0000259" key="4">
    <source>
        <dbReference type="Pfam" id="PF25954"/>
    </source>
</evidence>
<dbReference type="Gene3D" id="2.40.30.170">
    <property type="match status" value="1"/>
</dbReference>
<gene>
    <name evidence="5" type="primary">mdtA_5</name>
    <name evidence="5" type="ORF">GALL_14250</name>
</gene>
<reference evidence="5" key="1">
    <citation type="submission" date="2016-10" db="EMBL/GenBank/DDBJ databases">
        <title>Sequence of Gallionella enrichment culture.</title>
        <authorList>
            <person name="Poehlein A."/>
            <person name="Muehling M."/>
            <person name="Daniel R."/>
        </authorList>
    </citation>
    <scope>NUCLEOTIDE SEQUENCE</scope>
</reference>
<dbReference type="Gene3D" id="1.10.287.470">
    <property type="entry name" value="Helix hairpin bin"/>
    <property type="match status" value="1"/>
</dbReference>
<evidence type="ECO:0000256" key="1">
    <source>
        <dbReference type="SAM" id="Phobius"/>
    </source>
</evidence>
<feature type="transmembrane region" description="Helical" evidence="1">
    <location>
        <begin position="15"/>
        <end position="36"/>
    </location>
</feature>
<proteinExistence type="predicted"/>
<feature type="domain" description="Multidrug resistance protein MdtA-like alpha-helical hairpin" evidence="2">
    <location>
        <begin position="122"/>
        <end position="181"/>
    </location>
</feature>
<protein>
    <submittedName>
        <fullName evidence="5">Multidrug resistance protein MdtA</fullName>
    </submittedName>
</protein>
<keyword evidence="1" id="KW-1133">Transmembrane helix</keyword>
<dbReference type="PANTHER" id="PTHR30469:SF37">
    <property type="entry name" value="RAGD PROTEIN"/>
    <property type="match status" value="1"/>
</dbReference>
<dbReference type="AlphaFoldDB" id="A0A1J5TB51"/>